<proteinExistence type="predicted"/>
<protein>
    <submittedName>
        <fullName evidence="1">Putative type VI secretion protein</fullName>
    </submittedName>
</protein>
<name>A0A3S4L8Z1_ECOLX</name>
<dbReference type="AlphaFoldDB" id="A0A3S4L8Z1"/>
<evidence type="ECO:0000313" key="2">
    <source>
        <dbReference type="Proteomes" id="UP000277930"/>
    </source>
</evidence>
<sequence>MNKTCYLPAEQIFYPGWLMVSQLRSGQPVEDGKALYAVPVSW</sequence>
<accession>A0A3S4L8Z1</accession>
<dbReference type="Proteomes" id="UP000277930">
    <property type="component" value="Chromosome 1"/>
</dbReference>
<dbReference type="EMBL" id="LR134246">
    <property type="protein sequence ID" value="VED38089.1"/>
    <property type="molecule type" value="Genomic_DNA"/>
</dbReference>
<gene>
    <name evidence="1" type="ORF">NCTC9702_05441</name>
</gene>
<organism evidence="1 2">
    <name type="scientific">Escherichia coli</name>
    <dbReference type="NCBI Taxonomy" id="562"/>
    <lineage>
        <taxon>Bacteria</taxon>
        <taxon>Pseudomonadati</taxon>
        <taxon>Pseudomonadota</taxon>
        <taxon>Gammaproteobacteria</taxon>
        <taxon>Enterobacterales</taxon>
        <taxon>Enterobacteriaceae</taxon>
        <taxon>Escherichia</taxon>
    </lineage>
</organism>
<evidence type="ECO:0000313" key="1">
    <source>
        <dbReference type="EMBL" id="VED38089.1"/>
    </source>
</evidence>
<reference evidence="1 2" key="1">
    <citation type="submission" date="2018-12" db="EMBL/GenBank/DDBJ databases">
        <authorList>
            <consortium name="Pathogen Informatics"/>
        </authorList>
    </citation>
    <scope>NUCLEOTIDE SEQUENCE [LARGE SCALE GENOMIC DNA]</scope>
    <source>
        <strain evidence="1 2">NCTC9702</strain>
    </source>
</reference>